<keyword evidence="3" id="KW-1185">Reference proteome</keyword>
<comment type="caution">
    <text evidence="2">The sequence shown here is derived from an EMBL/GenBank/DDBJ whole genome shotgun (WGS) entry which is preliminary data.</text>
</comment>
<evidence type="ECO:0000313" key="3">
    <source>
        <dbReference type="Proteomes" id="UP000053260"/>
    </source>
</evidence>
<name>A0A117RXY5_9ACTN</name>
<feature type="compositionally biased region" description="Polar residues" evidence="1">
    <location>
        <begin position="65"/>
        <end position="78"/>
    </location>
</feature>
<dbReference type="EMBL" id="LMXB01000110">
    <property type="protein sequence ID" value="KUO15545.1"/>
    <property type="molecule type" value="Genomic_DNA"/>
</dbReference>
<protein>
    <submittedName>
        <fullName evidence="2">Uncharacterized protein</fullName>
    </submittedName>
</protein>
<evidence type="ECO:0000313" key="2">
    <source>
        <dbReference type="EMBL" id="KUO15545.1"/>
    </source>
</evidence>
<feature type="compositionally biased region" description="Basic residues" evidence="1">
    <location>
        <begin position="83"/>
        <end position="92"/>
    </location>
</feature>
<feature type="region of interest" description="Disordered" evidence="1">
    <location>
        <begin position="128"/>
        <end position="163"/>
    </location>
</feature>
<proteinExistence type="predicted"/>
<accession>A0A117RXY5</accession>
<organism evidence="2 3">
    <name type="scientific">Streptomyces dysideae</name>
    <dbReference type="NCBI Taxonomy" id="909626"/>
    <lineage>
        <taxon>Bacteria</taxon>
        <taxon>Bacillati</taxon>
        <taxon>Actinomycetota</taxon>
        <taxon>Actinomycetes</taxon>
        <taxon>Kitasatosporales</taxon>
        <taxon>Streptomycetaceae</taxon>
        <taxon>Streptomyces</taxon>
    </lineage>
</organism>
<dbReference type="Proteomes" id="UP000053260">
    <property type="component" value="Unassembled WGS sequence"/>
</dbReference>
<dbReference type="AlphaFoldDB" id="A0A117RXY5"/>
<evidence type="ECO:0000256" key="1">
    <source>
        <dbReference type="SAM" id="MobiDB-lite"/>
    </source>
</evidence>
<gene>
    <name evidence="2" type="ORF">AQJ91_40830</name>
</gene>
<sequence length="163" mass="17276">MLDPVETGQALEFGEQVVQGVLGGAAVSVPPADASACSAPAGRDGFLTSRDRQSSNTGRAPFFRATSSSVSRTRQPRSTGAHPARHMQRRERRTVAARPGEDAVLEGAAVSPTNRLFFPVRATVTDLTRGSACGPTTSPEPAASRTVHLRSPRPCSTNRRDRP</sequence>
<reference evidence="2 3" key="1">
    <citation type="submission" date="2015-10" db="EMBL/GenBank/DDBJ databases">
        <title>Draft genome sequence of Streptomyces sp. RV15, isolated from a marine sponge.</title>
        <authorList>
            <person name="Ruckert C."/>
            <person name="Abdelmohsen U.R."/>
            <person name="Winkler A."/>
            <person name="Hentschel U."/>
            <person name="Kalinowski J."/>
            <person name="Kampfer P."/>
            <person name="Glaeser S."/>
        </authorList>
    </citation>
    <scope>NUCLEOTIDE SEQUENCE [LARGE SCALE GENOMIC DNA]</scope>
    <source>
        <strain evidence="2 3">RV15</strain>
    </source>
</reference>
<feature type="region of interest" description="Disordered" evidence="1">
    <location>
        <begin position="43"/>
        <end position="102"/>
    </location>
</feature>